<name>A0A099DBH9_9ACTN</name>
<dbReference type="Proteomes" id="UP000029737">
    <property type="component" value="Unassembled WGS sequence"/>
</dbReference>
<reference evidence="3 4" key="1">
    <citation type="journal article" date="2014" name="PLoS ONE">
        <title>Identification and Characterization of a New Erythromycin Biosynthetic Gene Cluster in Actinopolyspora erythraea YIM90600, a Novel Erythronolide-Producing Halophilic Actinomycete Isolated from Salt Field.</title>
        <authorList>
            <person name="Chen D."/>
            <person name="Feng J."/>
            <person name="Huang L."/>
            <person name="Zhang Q."/>
            <person name="Wu J."/>
            <person name="Zhu X."/>
            <person name="Duan Y."/>
            <person name="Xu Z."/>
        </authorList>
    </citation>
    <scope>NUCLEOTIDE SEQUENCE [LARGE SCALE GENOMIC DNA]</scope>
    <source>
        <strain evidence="3 4">YIM90600</strain>
    </source>
</reference>
<dbReference type="InterPro" id="IPR029063">
    <property type="entry name" value="SAM-dependent_MTases_sf"/>
</dbReference>
<dbReference type="InterPro" id="IPR041698">
    <property type="entry name" value="Methyltransf_25"/>
</dbReference>
<dbReference type="OrthoDB" id="9769602at2"/>
<keyword evidence="4" id="KW-1185">Reference proteome</keyword>
<dbReference type="Proteomes" id="UP000215043">
    <property type="component" value="Chromosome"/>
</dbReference>
<evidence type="ECO:0000313" key="2">
    <source>
        <dbReference type="EMBL" id="ASU80558.1"/>
    </source>
</evidence>
<evidence type="ECO:0000313" key="4">
    <source>
        <dbReference type="Proteomes" id="UP000029737"/>
    </source>
</evidence>
<dbReference type="SUPFAM" id="SSF53335">
    <property type="entry name" value="S-adenosyl-L-methionine-dependent methyltransferases"/>
    <property type="match status" value="1"/>
</dbReference>
<accession>A0A099DBH9</accession>
<dbReference type="Gene3D" id="3.40.50.150">
    <property type="entry name" value="Vaccinia Virus protein VP39"/>
    <property type="match status" value="1"/>
</dbReference>
<dbReference type="PANTHER" id="PTHR44068:SF11">
    <property type="entry name" value="GERANYL DIPHOSPHATE 2-C-METHYLTRANSFERASE"/>
    <property type="match status" value="1"/>
</dbReference>
<dbReference type="RefSeq" id="WP_043569805.1">
    <property type="nucleotide sequence ID" value="NZ_CP022752.1"/>
</dbReference>
<keyword evidence="2" id="KW-0808">Transferase</keyword>
<dbReference type="GO" id="GO:0008168">
    <property type="term" value="F:methyltransferase activity"/>
    <property type="evidence" value="ECO:0007669"/>
    <property type="project" value="UniProtKB-KW"/>
</dbReference>
<dbReference type="HOGENOM" id="CLU_039068_6_0_11"/>
<dbReference type="Pfam" id="PF13649">
    <property type="entry name" value="Methyltransf_25"/>
    <property type="match status" value="1"/>
</dbReference>
<proteinExistence type="predicted"/>
<dbReference type="AlphaFoldDB" id="A0A099DBH9"/>
<gene>
    <name evidence="2" type="ORF">CDG81_22350</name>
    <name evidence="3" type="ORF">IL38_02495</name>
</gene>
<sequence length="285" mass="31372">MSNRTGLGSALPATGIEEAYERFAPLAEKYWGPDLHNGYWYDSEDDSSLEDASRRLTEFVTDKLGVGPGDRVLDLGCGNGRPAVSAGLRTGADVTGIDVNRRALREAATHASASGVSHYVSFEYADALNPPFRPGAFDAVMSLESSPHFELAELLPSMARLLRPGGRLVLEAPFARVPASERLRHRTAEYYELIQAVSLDTLQRHVELANAAGLSPVEFVDITENTMPTWPRALRRLRDGWDEIERVLGAELAERAIATVSAWRELPEVGIMILTLRRDEVLFPS</sequence>
<dbReference type="EMBL" id="JPMV01000009">
    <property type="protein sequence ID" value="KGI82765.1"/>
    <property type="molecule type" value="Genomic_DNA"/>
</dbReference>
<dbReference type="PANTHER" id="PTHR44068">
    <property type="entry name" value="ZGC:194242"/>
    <property type="match status" value="1"/>
</dbReference>
<organism evidence="2 5">
    <name type="scientific">Actinopolyspora erythraea</name>
    <dbReference type="NCBI Taxonomy" id="414996"/>
    <lineage>
        <taxon>Bacteria</taxon>
        <taxon>Bacillati</taxon>
        <taxon>Actinomycetota</taxon>
        <taxon>Actinomycetes</taxon>
        <taxon>Actinopolysporales</taxon>
        <taxon>Actinopolysporaceae</taxon>
        <taxon>Actinopolyspora</taxon>
    </lineage>
</organism>
<dbReference type="GO" id="GO:0032259">
    <property type="term" value="P:methylation"/>
    <property type="evidence" value="ECO:0007669"/>
    <property type="project" value="UniProtKB-KW"/>
</dbReference>
<dbReference type="eggNOG" id="COG2226">
    <property type="taxonomic scope" value="Bacteria"/>
</dbReference>
<evidence type="ECO:0000259" key="1">
    <source>
        <dbReference type="Pfam" id="PF13649"/>
    </source>
</evidence>
<keyword evidence="2" id="KW-0489">Methyltransferase</keyword>
<reference evidence="2 5" key="2">
    <citation type="submission" date="2017-08" db="EMBL/GenBank/DDBJ databases">
        <title>The complete genome sequence of moderately halophilic actinomycete Actinopolyspora erythraea YIM 90600, the producer of novel erythromycin, novel actinopolysporins A-C and tubercidin.</title>
        <authorList>
            <person name="Yin M."/>
            <person name="Tang S."/>
        </authorList>
    </citation>
    <scope>NUCLEOTIDE SEQUENCE [LARGE SCALE GENOMIC DNA]</scope>
    <source>
        <strain evidence="2 5">YIM 90600</strain>
    </source>
</reference>
<evidence type="ECO:0000313" key="3">
    <source>
        <dbReference type="EMBL" id="KGI82765.1"/>
    </source>
</evidence>
<dbReference type="InterPro" id="IPR050447">
    <property type="entry name" value="Erg6_SMT_methyltransf"/>
</dbReference>
<protein>
    <submittedName>
        <fullName evidence="2">SAM-dependent methyltransferase</fullName>
    </submittedName>
</protein>
<dbReference type="CDD" id="cd02440">
    <property type="entry name" value="AdoMet_MTases"/>
    <property type="match status" value="1"/>
</dbReference>
<evidence type="ECO:0000313" key="5">
    <source>
        <dbReference type="Proteomes" id="UP000215043"/>
    </source>
</evidence>
<dbReference type="KEGG" id="aey:CDG81_22350"/>
<feature type="domain" description="Methyltransferase" evidence="1">
    <location>
        <begin position="72"/>
        <end position="166"/>
    </location>
</feature>
<dbReference type="EMBL" id="CP022752">
    <property type="protein sequence ID" value="ASU80558.1"/>
    <property type="molecule type" value="Genomic_DNA"/>
</dbReference>